<feature type="region of interest" description="Disordered" evidence="1">
    <location>
        <begin position="379"/>
        <end position="475"/>
    </location>
</feature>
<evidence type="ECO:0000256" key="1">
    <source>
        <dbReference type="SAM" id="MobiDB-lite"/>
    </source>
</evidence>
<feature type="compositionally biased region" description="Basic and acidic residues" evidence="1">
    <location>
        <begin position="33"/>
        <end position="42"/>
    </location>
</feature>
<feature type="compositionally biased region" description="Basic and acidic residues" evidence="1">
    <location>
        <begin position="456"/>
        <end position="465"/>
    </location>
</feature>
<keyword evidence="4" id="KW-1185">Reference proteome</keyword>
<feature type="compositionally biased region" description="Gly residues" evidence="1">
    <location>
        <begin position="184"/>
        <end position="198"/>
    </location>
</feature>
<dbReference type="AlphaFoldDB" id="A0A411YHG8"/>
<evidence type="ECO:0000259" key="2">
    <source>
        <dbReference type="Pfam" id="PF02720"/>
    </source>
</evidence>
<dbReference type="Proteomes" id="UP000291469">
    <property type="component" value="Chromosome"/>
</dbReference>
<feature type="compositionally biased region" description="Gly residues" evidence="1">
    <location>
        <begin position="649"/>
        <end position="660"/>
    </location>
</feature>
<dbReference type="OrthoDB" id="5177627at2"/>
<feature type="compositionally biased region" description="Basic and acidic residues" evidence="1">
    <location>
        <begin position="428"/>
        <end position="447"/>
    </location>
</feature>
<proteinExistence type="predicted"/>
<organism evidence="3 4">
    <name type="scientific">Egibacter rhizosphaerae</name>
    <dbReference type="NCBI Taxonomy" id="1670831"/>
    <lineage>
        <taxon>Bacteria</taxon>
        <taxon>Bacillati</taxon>
        <taxon>Actinomycetota</taxon>
        <taxon>Nitriliruptoria</taxon>
        <taxon>Egibacterales</taxon>
        <taxon>Egibacteraceae</taxon>
        <taxon>Egibacter</taxon>
    </lineage>
</organism>
<name>A0A411YHG8_9ACTN</name>
<feature type="region of interest" description="Disordered" evidence="1">
    <location>
        <begin position="631"/>
        <end position="660"/>
    </location>
</feature>
<feature type="domain" description="DUF222" evidence="2">
    <location>
        <begin position="463"/>
        <end position="576"/>
    </location>
</feature>
<protein>
    <submittedName>
        <fullName evidence="3">DUF222 domain-containing protein</fullName>
    </submittedName>
</protein>
<dbReference type="EMBL" id="CP036402">
    <property type="protein sequence ID" value="QBI20522.1"/>
    <property type="molecule type" value="Genomic_DNA"/>
</dbReference>
<evidence type="ECO:0000313" key="3">
    <source>
        <dbReference type="EMBL" id="QBI20522.1"/>
    </source>
</evidence>
<feature type="compositionally biased region" description="Basic and acidic residues" evidence="1">
    <location>
        <begin position="285"/>
        <end position="301"/>
    </location>
</feature>
<accession>A0A411YHG8</accession>
<feature type="compositionally biased region" description="Gly residues" evidence="1">
    <location>
        <begin position="219"/>
        <end position="235"/>
    </location>
</feature>
<feature type="compositionally biased region" description="Basic and acidic residues" evidence="1">
    <location>
        <begin position="411"/>
        <end position="420"/>
    </location>
</feature>
<dbReference type="InterPro" id="IPR003870">
    <property type="entry name" value="DUF222"/>
</dbReference>
<dbReference type="Pfam" id="PF02720">
    <property type="entry name" value="DUF222"/>
    <property type="match status" value="2"/>
</dbReference>
<feature type="region of interest" description="Disordered" evidence="1">
    <location>
        <begin position="1"/>
        <end position="55"/>
    </location>
</feature>
<feature type="domain" description="DUF222" evidence="2">
    <location>
        <begin position="81"/>
        <end position="173"/>
    </location>
</feature>
<feature type="region of interest" description="Disordered" evidence="1">
    <location>
        <begin position="168"/>
        <end position="314"/>
    </location>
</feature>
<gene>
    <name evidence="3" type="ORF">ER308_13740</name>
</gene>
<dbReference type="InterPro" id="IPR003615">
    <property type="entry name" value="HNH_nuc"/>
</dbReference>
<feature type="compositionally biased region" description="Basic and acidic residues" evidence="1">
    <location>
        <begin position="236"/>
        <end position="246"/>
    </location>
</feature>
<feature type="compositionally biased region" description="Basic and acidic residues" evidence="1">
    <location>
        <begin position="256"/>
        <end position="266"/>
    </location>
</feature>
<dbReference type="KEGG" id="erz:ER308_13740"/>
<feature type="compositionally biased region" description="Polar residues" evidence="1">
    <location>
        <begin position="381"/>
        <end position="391"/>
    </location>
</feature>
<dbReference type="CDD" id="cd00085">
    <property type="entry name" value="HNHc"/>
    <property type="match status" value="1"/>
</dbReference>
<evidence type="ECO:0000313" key="4">
    <source>
        <dbReference type="Proteomes" id="UP000291469"/>
    </source>
</evidence>
<sequence>MSNMSSAVLASEAAPPFDAHARGVGHDAPAGDARARATGDARDDTEDRDAAPSPLGRIRAAIAELARDPLSGAISDAELLASVEELVQLERQLAAERLRRVAEIDHRSAYLAGGAGSTVRWLADRLGRTRPEALKEVRTALGLQELPETRALLAAGDCSEGHATVAVEAWRELRNQPTPADGDQGSGAGTAGQGGDGGTRPHTAGDDDDHDGAGERGGGDQGGGGDGRGDGGTAGDDGRSDDRTAGDDGASTQEHGASDSGEHDAGAADPAGHNGQSEQPDDEQDREHERERARAELDRLAGENAANGDRAELRRRLEQWRQQLDPDRLGDRDRRAFANRELWISQRPDADGTYRFGGRADPHGVAQLRTVLDALARPATAGSTDPAVQNAQHEEQGAGGSPGDEQGQPDQHGEATRDGRASQGSRGSTRDGRESRDSRGSTRDGRGPQHRGGGPRRGDPDDRGHATGGGRSRNQRQYDALIALARRTIEAGGLPDLLHASTRVLLLTSPEALHGHPDAQPSRLDGAGEISSETAQLICCDAEFAAVTTRNGEVLDAGRTRRQPTGRQRDAVIARDQACIGCGARLALCQLHHVAWWYRDRGPTNVDNLVVVCFECHWHIHHHGWEVSRRPGGTYTLARPARPPTGDRSAGGAGPGVSRR</sequence>
<reference evidence="3 4" key="1">
    <citation type="submission" date="2019-01" db="EMBL/GenBank/DDBJ databases">
        <title>Egibacter rhizosphaerae EGI 80759T.</title>
        <authorList>
            <person name="Chen D.-D."/>
            <person name="Tian Y."/>
            <person name="Jiao J.-Y."/>
            <person name="Zhang X.-T."/>
            <person name="Zhang Y.-G."/>
            <person name="Zhang Y."/>
            <person name="Xiao M."/>
            <person name="Shu W.-S."/>
            <person name="Li W.-J."/>
        </authorList>
    </citation>
    <scope>NUCLEOTIDE SEQUENCE [LARGE SCALE GENOMIC DNA]</scope>
    <source>
        <strain evidence="3 4">EGI 80759</strain>
    </source>
</reference>